<evidence type="ECO:0000256" key="1">
    <source>
        <dbReference type="ARBA" id="ARBA00008361"/>
    </source>
</evidence>
<evidence type="ECO:0000313" key="6">
    <source>
        <dbReference type="Proteomes" id="UP000187465"/>
    </source>
</evidence>
<keyword evidence="2 5" id="KW-0489">Methyltransferase</keyword>
<dbReference type="InterPro" id="IPR051052">
    <property type="entry name" value="Diverse_substrate_MTase"/>
</dbReference>
<dbReference type="GO" id="GO:0008757">
    <property type="term" value="F:S-adenosylmethionine-dependent methyltransferase activity"/>
    <property type="evidence" value="ECO:0007669"/>
    <property type="project" value="InterPro"/>
</dbReference>
<dbReference type="PANTHER" id="PTHR44942:SF4">
    <property type="entry name" value="METHYLTRANSFERASE TYPE 11 DOMAIN-CONTAINING PROTEIN"/>
    <property type="match status" value="1"/>
</dbReference>
<proteinExistence type="inferred from homology"/>
<dbReference type="GO" id="GO:0032259">
    <property type="term" value="P:methylation"/>
    <property type="evidence" value="ECO:0007669"/>
    <property type="project" value="UniProtKB-KW"/>
</dbReference>
<dbReference type="RefSeq" id="WP_036677098.1">
    <property type="nucleotide sequence ID" value="NZ_MKQP01000034.1"/>
</dbReference>
<comment type="caution">
    <text evidence="5">The sequence shown here is derived from an EMBL/GenBank/DDBJ whole genome shotgun (WGS) entry which is preliminary data.</text>
</comment>
<feature type="domain" description="Methyltransferase type 11" evidence="4">
    <location>
        <begin position="51"/>
        <end position="146"/>
    </location>
</feature>
<reference evidence="5 6" key="1">
    <citation type="submission" date="2016-10" db="EMBL/GenBank/DDBJ databases">
        <title>Paenibacillus species isolates.</title>
        <authorList>
            <person name="Beno S.M."/>
        </authorList>
    </citation>
    <scope>NUCLEOTIDE SEQUENCE [LARGE SCALE GENOMIC DNA]</scope>
    <source>
        <strain evidence="5 6">FSL H7-0604</strain>
    </source>
</reference>
<organism evidence="5 6">
    <name type="scientific">Paenibacillus odorifer</name>
    <dbReference type="NCBI Taxonomy" id="189426"/>
    <lineage>
        <taxon>Bacteria</taxon>
        <taxon>Bacillati</taxon>
        <taxon>Bacillota</taxon>
        <taxon>Bacilli</taxon>
        <taxon>Bacillales</taxon>
        <taxon>Paenibacillaceae</taxon>
        <taxon>Paenibacillus</taxon>
    </lineage>
</organism>
<sequence>MGIQQEVEMYWEGEAELYSEGIQKELNGFQREAWLKLILANAPQKERLQVLDIGCGPGFFSVILSSAGHLVTAIDCTDNMLEEARSHSSREGVTVTFRKMDSHKLDFAAESFDLIVCRNVTWSLTDPQSAYKEWKRVLKPGGRLLVFDANWNRHLWDEEMQQKRVEDQKVYVDKGFGELPHHKDIEETDRLSLVLPLTREWRPEWDIRTLKEEGFTTIFAEENLNAKVLDEKQQVLNRSTPMFMICAEK</sequence>
<comment type="similarity">
    <text evidence="1">Belongs to the methyltransferase superfamily.</text>
</comment>
<dbReference type="SUPFAM" id="SSF53335">
    <property type="entry name" value="S-adenosyl-L-methionine-dependent methyltransferases"/>
    <property type="match status" value="1"/>
</dbReference>
<dbReference type="CDD" id="cd02440">
    <property type="entry name" value="AdoMet_MTases"/>
    <property type="match status" value="1"/>
</dbReference>
<dbReference type="InterPro" id="IPR029063">
    <property type="entry name" value="SAM-dependent_MTases_sf"/>
</dbReference>
<dbReference type="Proteomes" id="UP000187465">
    <property type="component" value="Unassembled WGS sequence"/>
</dbReference>
<dbReference type="EMBL" id="MKQP01000034">
    <property type="protein sequence ID" value="OMD27955.1"/>
    <property type="molecule type" value="Genomic_DNA"/>
</dbReference>
<evidence type="ECO:0000259" key="4">
    <source>
        <dbReference type="Pfam" id="PF08241"/>
    </source>
</evidence>
<keyword evidence="3 5" id="KW-0808">Transferase</keyword>
<dbReference type="Pfam" id="PF08241">
    <property type="entry name" value="Methyltransf_11"/>
    <property type="match status" value="1"/>
</dbReference>
<evidence type="ECO:0000256" key="2">
    <source>
        <dbReference type="ARBA" id="ARBA00022603"/>
    </source>
</evidence>
<evidence type="ECO:0000256" key="3">
    <source>
        <dbReference type="ARBA" id="ARBA00022679"/>
    </source>
</evidence>
<protein>
    <submittedName>
        <fullName evidence="5">Methyltransferase</fullName>
    </submittedName>
</protein>
<accession>A0A1R0X3I3</accession>
<dbReference type="AlphaFoldDB" id="A0A1R0X3I3"/>
<dbReference type="Gene3D" id="3.40.50.150">
    <property type="entry name" value="Vaccinia Virus protein VP39"/>
    <property type="match status" value="1"/>
</dbReference>
<name>A0A1R0X3I3_9BACL</name>
<dbReference type="InterPro" id="IPR013216">
    <property type="entry name" value="Methyltransf_11"/>
</dbReference>
<gene>
    <name evidence="5" type="ORF">BJP51_02260</name>
</gene>
<dbReference type="PANTHER" id="PTHR44942">
    <property type="entry name" value="METHYLTRANSF_11 DOMAIN-CONTAINING PROTEIN"/>
    <property type="match status" value="1"/>
</dbReference>
<evidence type="ECO:0000313" key="5">
    <source>
        <dbReference type="EMBL" id="OMD27955.1"/>
    </source>
</evidence>